<sequence length="139" mass="14154">MRARLELLGSIAVLWVVGVALGTAAKAVASGIPPKTVVVFASAVAPTYALRVGLRSAPERFDFEQFADEVERSTQVVRHANAAALGVAAGTATGLVVGGVVAGTVESLSPTPEMLAAIAVSWVVGLRALVSLNAAYRVS</sequence>
<keyword evidence="1" id="KW-0472">Membrane</keyword>
<reference evidence="2 3" key="1">
    <citation type="submission" date="2016-10" db="EMBL/GenBank/DDBJ databases">
        <authorList>
            <person name="de Groot N.N."/>
        </authorList>
    </citation>
    <scope>NUCLEOTIDE SEQUENCE [LARGE SCALE GENOMIC DNA]</scope>
    <source>
        <strain evidence="2 3">CGMCC 1.5337</strain>
    </source>
</reference>
<feature type="transmembrane region" description="Helical" evidence="1">
    <location>
        <begin position="37"/>
        <end position="54"/>
    </location>
</feature>
<dbReference type="EMBL" id="FOJA01000001">
    <property type="protein sequence ID" value="SEV92249.1"/>
    <property type="molecule type" value="Genomic_DNA"/>
</dbReference>
<accession>A0A1I0MTV9</accession>
<evidence type="ECO:0000256" key="1">
    <source>
        <dbReference type="SAM" id="Phobius"/>
    </source>
</evidence>
<dbReference type="RefSeq" id="WP_089667508.1">
    <property type="nucleotide sequence ID" value="NZ_FOJA01000001.1"/>
</dbReference>
<feature type="transmembrane region" description="Helical" evidence="1">
    <location>
        <begin position="114"/>
        <end position="136"/>
    </location>
</feature>
<dbReference type="Proteomes" id="UP000198518">
    <property type="component" value="Unassembled WGS sequence"/>
</dbReference>
<dbReference type="STRING" id="355548.SAMN04487945_0374"/>
<gene>
    <name evidence="2" type="ORF">SAMN04487945_0374</name>
</gene>
<keyword evidence="1" id="KW-1133">Transmembrane helix</keyword>
<proteinExistence type="predicted"/>
<protein>
    <submittedName>
        <fullName evidence="2">Uncharacterized protein</fullName>
    </submittedName>
</protein>
<organism evidence="2 3">
    <name type="scientific">Halobacterium jilantaiense</name>
    <dbReference type="NCBI Taxonomy" id="355548"/>
    <lineage>
        <taxon>Archaea</taxon>
        <taxon>Methanobacteriati</taxon>
        <taxon>Methanobacteriota</taxon>
        <taxon>Stenosarchaea group</taxon>
        <taxon>Halobacteria</taxon>
        <taxon>Halobacteriales</taxon>
        <taxon>Halobacteriaceae</taxon>
        <taxon>Halobacterium</taxon>
    </lineage>
</organism>
<keyword evidence="1" id="KW-0812">Transmembrane</keyword>
<keyword evidence="3" id="KW-1185">Reference proteome</keyword>
<name>A0A1I0MTV9_9EURY</name>
<evidence type="ECO:0000313" key="2">
    <source>
        <dbReference type="EMBL" id="SEV92249.1"/>
    </source>
</evidence>
<evidence type="ECO:0000313" key="3">
    <source>
        <dbReference type="Proteomes" id="UP000198518"/>
    </source>
</evidence>
<feature type="transmembrane region" description="Helical" evidence="1">
    <location>
        <begin position="82"/>
        <end position="102"/>
    </location>
</feature>
<dbReference type="AlphaFoldDB" id="A0A1I0MTV9"/>